<evidence type="ECO:0000313" key="1">
    <source>
        <dbReference type="EMBL" id="MDA5110000.1"/>
    </source>
</evidence>
<dbReference type="InterPro" id="IPR025716">
    <property type="entry name" value="Post-transcriptional_regulator"/>
</dbReference>
<dbReference type="AlphaFoldDB" id="A0A9X3Z4V7"/>
<dbReference type="Proteomes" id="UP001151071">
    <property type="component" value="Unassembled WGS sequence"/>
</dbReference>
<name>A0A9X3Z4V7_9BACL</name>
<proteinExistence type="predicted"/>
<evidence type="ECO:0008006" key="3">
    <source>
        <dbReference type="Google" id="ProtNLM"/>
    </source>
</evidence>
<dbReference type="Pfam" id="PF13797">
    <property type="entry name" value="Post_transc_reg"/>
    <property type="match status" value="1"/>
</dbReference>
<gene>
    <name evidence="1" type="ORF">O3V59_16665</name>
</gene>
<comment type="caution">
    <text evidence="1">The sequence shown here is derived from an EMBL/GenBank/DDBJ whole genome shotgun (WGS) entry which is preliminary data.</text>
</comment>
<protein>
    <recommendedName>
        <fullName evidence="3">Post-transcriptional regulator</fullName>
    </recommendedName>
</protein>
<dbReference type="EMBL" id="JAPYYP010000024">
    <property type="protein sequence ID" value="MDA5110000.1"/>
    <property type="molecule type" value="Genomic_DNA"/>
</dbReference>
<accession>A0A9X3Z4V7</accession>
<sequence>MDEQRKREWYAQVAGLCESKAEEFALLGYENVTAEDVWECVTAAYKEIPPLHRLVNDILSLKPTKYMNWLMLQMYKQSQ</sequence>
<dbReference type="RefSeq" id="WP_029097441.1">
    <property type="nucleotide sequence ID" value="NZ_JAPYYP010000024.1"/>
</dbReference>
<keyword evidence="2" id="KW-1185">Reference proteome</keyword>
<organism evidence="1 2">
    <name type="scientific">Brevibacillus thermoruber</name>
    <dbReference type="NCBI Taxonomy" id="33942"/>
    <lineage>
        <taxon>Bacteria</taxon>
        <taxon>Bacillati</taxon>
        <taxon>Bacillota</taxon>
        <taxon>Bacilli</taxon>
        <taxon>Bacillales</taxon>
        <taxon>Paenibacillaceae</taxon>
        <taxon>Brevibacillus</taxon>
    </lineage>
</organism>
<reference evidence="1" key="1">
    <citation type="submission" date="2022-12" db="EMBL/GenBank/DDBJ databases">
        <title>Draft genome sequence of the thermophilic strain Brevibacillus thermoruber HT42, isolated from Los Humeros, Puebla, Mexico, with biotechnological potential.</title>
        <authorList>
            <person name="Lara Sanchez J."/>
            <person name="Solis Palacios R."/>
            <person name="Bustos Baena A.S."/>
            <person name="Ruz Baez A.E."/>
            <person name="Espinosa Luna G."/>
            <person name="Oliart Ros R.M."/>
        </authorList>
    </citation>
    <scope>NUCLEOTIDE SEQUENCE</scope>
    <source>
        <strain evidence="1">HT42</strain>
    </source>
</reference>
<evidence type="ECO:0000313" key="2">
    <source>
        <dbReference type="Proteomes" id="UP001151071"/>
    </source>
</evidence>